<reference evidence="2 3" key="1">
    <citation type="journal article" date="2018" name="Biotechnol. Biofuels">
        <title>Integrative visual omics of the white-rot fungus Polyporus brumalis exposes the biotechnological potential of its oxidative enzymes for delignifying raw plant biomass.</title>
        <authorList>
            <person name="Miyauchi S."/>
            <person name="Rancon A."/>
            <person name="Drula E."/>
            <person name="Hage H."/>
            <person name="Chaduli D."/>
            <person name="Favel A."/>
            <person name="Grisel S."/>
            <person name="Henrissat B."/>
            <person name="Herpoel-Gimbert I."/>
            <person name="Ruiz-Duenas F.J."/>
            <person name="Chevret D."/>
            <person name="Hainaut M."/>
            <person name="Lin J."/>
            <person name="Wang M."/>
            <person name="Pangilinan J."/>
            <person name="Lipzen A."/>
            <person name="Lesage-Meessen L."/>
            <person name="Navarro D."/>
            <person name="Riley R."/>
            <person name="Grigoriev I.V."/>
            <person name="Zhou S."/>
            <person name="Raouche S."/>
            <person name="Rosso M.N."/>
        </authorList>
    </citation>
    <scope>NUCLEOTIDE SEQUENCE [LARGE SCALE GENOMIC DNA]</scope>
    <source>
        <strain evidence="2 3">BRFM 1820</strain>
    </source>
</reference>
<keyword evidence="3" id="KW-1185">Reference proteome</keyword>
<dbReference type="OrthoDB" id="5404599at2759"/>
<dbReference type="Gene3D" id="3.90.1200.10">
    <property type="match status" value="1"/>
</dbReference>
<dbReference type="Proteomes" id="UP000256964">
    <property type="component" value="Unassembled WGS sequence"/>
</dbReference>
<protein>
    <submittedName>
        <fullName evidence="2">Kinase-like protein</fullName>
    </submittedName>
</protein>
<evidence type="ECO:0000313" key="2">
    <source>
        <dbReference type="EMBL" id="RDX52571.1"/>
    </source>
</evidence>
<dbReference type="STRING" id="139420.A0A371DJ58"/>
<evidence type="ECO:0000313" key="3">
    <source>
        <dbReference type="Proteomes" id="UP000256964"/>
    </source>
</evidence>
<dbReference type="Pfam" id="PF01636">
    <property type="entry name" value="APH"/>
    <property type="match status" value="1"/>
</dbReference>
<feature type="domain" description="Aminoglycoside phosphotransferase" evidence="1">
    <location>
        <begin position="80"/>
        <end position="304"/>
    </location>
</feature>
<dbReference type="InterPro" id="IPR051678">
    <property type="entry name" value="AGP_Transferase"/>
</dbReference>
<evidence type="ECO:0000259" key="1">
    <source>
        <dbReference type="Pfam" id="PF01636"/>
    </source>
</evidence>
<dbReference type="InterPro" id="IPR002575">
    <property type="entry name" value="Aminoglycoside_PTrfase"/>
</dbReference>
<dbReference type="PANTHER" id="PTHR21310:SF15">
    <property type="entry name" value="AMINOGLYCOSIDE PHOSPHOTRANSFERASE DOMAIN-CONTAINING PROTEIN"/>
    <property type="match status" value="1"/>
</dbReference>
<gene>
    <name evidence="2" type="ORF">OH76DRAFT_1400366</name>
</gene>
<dbReference type="SUPFAM" id="SSF56112">
    <property type="entry name" value="Protein kinase-like (PK-like)"/>
    <property type="match status" value="1"/>
</dbReference>
<proteinExistence type="predicted"/>
<organism evidence="2 3">
    <name type="scientific">Lentinus brumalis</name>
    <dbReference type="NCBI Taxonomy" id="2498619"/>
    <lineage>
        <taxon>Eukaryota</taxon>
        <taxon>Fungi</taxon>
        <taxon>Dikarya</taxon>
        <taxon>Basidiomycota</taxon>
        <taxon>Agaricomycotina</taxon>
        <taxon>Agaricomycetes</taxon>
        <taxon>Polyporales</taxon>
        <taxon>Polyporaceae</taxon>
        <taxon>Lentinus</taxon>
    </lineage>
</organism>
<dbReference type="EMBL" id="KZ857390">
    <property type="protein sequence ID" value="RDX52571.1"/>
    <property type="molecule type" value="Genomic_DNA"/>
</dbReference>
<name>A0A371DJ58_9APHY</name>
<dbReference type="PANTHER" id="PTHR21310">
    <property type="entry name" value="AMINOGLYCOSIDE PHOSPHOTRANSFERASE-RELATED-RELATED"/>
    <property type="match status" value="1"/>
</dbReference>
<sequence length="362" mass="40591">MTVVNPHSRSIGGVVLLHLFCHAIQCKPTWILWCWLPSFLRLACYRILEEAGLPTHALSKVVQLPCGLALKRVNRSPFPEADNTRFIAERTSLPVPRILDVVEGFGPGNYGYIVMSWIDGEPLQSWIAAHTQRSAEEIKVYGQMREAIESEDMDALDAAMKKMRALPPPRLDMSEGAAELVEDLRGAFHELRELSPPSMDAVSGLHGRPLTTARCGGPYILGPFRSQDDFKDTILSLAGGAVAYRLPELRRLAAPVRSTQHRICFTHGDLHDGNILVKDGRLAGIIDWEHAGWYPEYWEMTMMEYHMSGRPLNQQFWDAVRPFGTRCYDAELALEYALWRCTCTGTIADASGDDLSCPRLQI</sequence>
<dbReference type="AlphaFoldDB" id="A0A371DJ58"/>
<accession>A0A371DJ58</accession>
<dbReference type="InterPro" id="IPR011009">
    <property type="entry name" value="Kinase-like_dom_sf"/>
</dbReference>